<sequence length="87" mass="9466">MHDHCAKGAHRSAIRWPRESGHGSAGRTSCGRSRTRCSCCALLDNEVADRLEYDEEGSSFVPERGYPQAHDVALDVATGICVEIHAV</sequence>
<dbReference type="RefSeq" id="WP_007928310.1">
    <property type="nucleotide sequence ID" value="NZ_ALWX01000051.1"/>
</dbReference>
<dbReference type="OrthoDB" id="4453940at2"/>
<dbReference type="STRING" id="1210046.B277_11790"/>
<accession>K1DVW5</accession>
<evidence type="ECO:0000256" key="1">
    <source>
        <dbReference type="SAM" id="MobiDB-lite"/>
    </source>
</evidence>
<proteinExistence type="predicted"/>
<dbReference type="EMBL" id="ALWX01000051">
    <property type="protein sequence ID" value="EKA60655.1"/>
    <property type="molecule type" value="Genomic_DNA"/>
</dbReference>
<evidence type="ECO:0000313" key="2">
    <source>
        <dbReference type="EMBL" id="EKA60655.1"/>
    </source>
</evidence>
<dbReference type="PATRIC" id="fig|1210046.3.peg.2264"/>
<reference evidence="3 5" key="1">
    <citation type="journal article" date="2009" name="Int. J. Syst. Evol. Microbiol.">
        <title>Janibacter hoylei sp. nov., Bacillus isronensis sp. nov. and Bacillus aryabhattai sp. nov., isolated from cryotubes used for collecting air from the upper atmosphere.</title>
        <authorList>
            <person name="Shivaji S."/>
            <person name="Chaturvedi P."/>
            <person name="Begum Z."/>
            <person name="Pindi P.K."/>
            <person name="Manorama R."/>
            <person name="Padmanaban D.A."/>
            <person name="Shouche Y.S."/>
            <person name="Pawar S."/>
            <person name="Vaishampayan P."/>
            <person name="Dutt C.B."/>
            <person name="Datta G.N."/>
            <person name="Manchanda R.K."/>
            <person name="Rao U.R."/>
            <person name="Bhargava P.M."/>
            <person name="Narlikar J.V."/>
        </authorList>
    </citation>
    <scope>NUCLEOTIDE SEQUENCE [LARGE SCALE GENOMIC DNA]</scope>
    <source>
        <strain evidence="3 5">PVAS-1</strain>
    </source>
</reference>
<feature type="region of interest" description="Disordered" evidence="1">
    <location>
        <begin position="1"/>
        <end position="32"/>
    </location>
</feature>
<evidence type="ECO:0000313" key="5">
    <source>
        <dbReference type="Proteomes" id="UP000288711"/>
    </source>
</evidence>
<comment type="caution">
    <text evidence="2">The sequence shown here is derived from an EMBL/GenBank/DDBJ whole genome shotgun (WGS) entry which is preliminary data.</text>
</comment>
<gene>
    <name evidence="2" type="ORF">B277_11790</name>
    <name evidence="3" type="ORF">CWN80_14480</name>
</gene>
<protein>
    <submittedName>
        <fullName evidence="2">Uncharacterized protein</fullName>
    </submittedName>
</protein>
<dbReference type="AlphaFoldDB" id="K1DVW5"/>
<dbReference type="EMBL" id="PIPF01000014">
    <property type="protein sequence ID" value="RWU81536.1"/>
    <property type="molecule type" value="Genomic_DNA"/>
</dbReference>
<organism evidence="2 4">
    <name type="scientific">Janibacter hoylei PVAS-1</name>
    <dbReference type="NCBI Taxonomy" id="1210046"/>
    <lineage>
        <taxon>Bacteria</taxon>
        <taxon>Bacillati</taxon>
        <taxon>Actinomycetota</taxon>
        <taxon>Actinomycetes</taxon>
        <taxon>Micrococcales</taxon>
        <taxon>Intrasporangiaceae</taxon>
        <taxon>Janibacter</taxon>
    </lineage>
</organism>
<evidence type="ECO:0000313" key="3">
    <source>
        <dbReference type="EMBL" id="RWU81536.1"/>
    </source>
</evidence>
<reference evidence="2 4" key="2">
    <citation type="journal article" date="2012" name="J. Bacteriol.">
        <title>Genome Sequence of Janibacter hoylei MTCC8307, Isolated from the Stratospheric Air.</title>
        <authorList>
            <person name="Pawar S.P."/>
            <person name="Dhotre D.P."/>
            <person name="Shetty S.A."/>
            <person name="Chowdhury S.P."/>
            <person name="Chaudhari B.L."/>
            <person name="Shouche Y.S."/>
        </authorList>
    </citation>
    <scope>NUCLEOTIDE SEQUENCE [LARGE SCALE GENOMIC DNA]</scope>
    <source>
        <strain evidence="2 4">PVAS-1</strain>
    </source>
</reference>
<keyword evidence="5" id="KW-1185">Reference proteome</keyword>
<dbReference type="Proteomes" id="UP000004474">
    <property type="component" value="Unassembled WGS sequence"/>
</dbReference>
<name>K1DVW5_9MICO</name>
<dbReference type="Proteomes" id="UP000288711">
    <property type="component" value="Unassembled WGS sequence"/>
</dbReference>
<reference evidence="3" key="3">
    <citation type="submission" date="2017-11" db="EMBL/GenBank/DDBJ databases">
        <authorList>
            <person name="Seuylemezian A."/>
            <person name="Cooper K."/>
            <person name="Vaishampayan P."/>
        </authorList>
    </citation>
    <scope>NUCLEOTIDE SEQUENCE</scope>
    <source>
        <strain evidence="3">PVAS-1</strain>
    </source>
</reference>
<evidence type="ECO:0000313" key="4">
    <source>
        <dbReference type="Proteomes" id="UP000004474"/>
    </source>
</evidence>